<dbReference type="SUPFAM" id="SSF47240">
    <property type="entry name" value="Ferritin-like"/>
    <property type="match status" value="1"/>
</dbReference>
<evidence type="ECO:0000256" key="6">
    <source>
        <dbReference type="ARBA" id="ARBA00023004"/>
    </source>
</evidence>
<comment type="similarity">
    <text evidence="2">Belongs to the ribonucleoside diphosphate reductase small chain family.</text>
</comment>
<dbReference type="InterPro" id="IPR000358">
    <property type="entry name" value="RNR_small_fam"/>
</dbReference>
<keyword evidence="7" id="KW-0812">Transmembrane</keyword>
<protein>
    <recommendedName>
        <fullName evidence="3">ribonucleoside-diphosphate reductase</fullName>
        <ecNumber evidence="3">1.17.4.1</ecNumber>
    </recommendedName>
</protein>
<dbReference type="PANTHER" id="PTHR23409">
    <property type="entry name" value="RIBONUCLEOSIDE-DIPHOSPHATE REDUCTASE SMALL CHAIN"/>
    <property type="match status" value="1"/>
</dbReference>
<dbReference type="CDD" id="cd01049">
    <property type="entry name" value="RNRR2"/>
    <property type="match status" value="1"/>
</dbReference>
<keyword evidence="5" id="KW-0560">Oxidoreductase</keyword>
<dbReference type="GO" id="GO:0046872">
    <property type="term" value="F:metal ion binding"/>
    <property type="evidence" value="ECO:0007669"/>
    <property type="project" value="UniProtKB-KW"/>
</dbReference>
<evidence type="ECO:0000256" key="7">
    <source>
        <dbReference type="SAM" id="Phobius"/>
    </source>
</evidence>
<evidence type="ECO:0000256" key="4">
    <source>
        <dbReference type="ARBA" id="ARBA00022723"/>
    </source>
</evidence>
<dbReference type="UniPathway" id="UPA00326"/>
<proteinExistence type="inferred from homology"/>
<dbReference type="EC" id="1.17.4.1" evidence="3"/>
<dbReference type="GO" id="GO:0009263">
    <property type="term" value="P:deoxyribonucleotide biosynthetic process"/>
    <property type="evidence" value="ECO:0007669"/>
    <property type="project" value="InterPro"/>
</dbReference>
<dbReference type="Gene3D" id="1.10.620.20">
    <property type="entry name" value="Ribonucleotide Reductase, subunit A"/>
    <property type="match status" value="1"/>
</dbReference>
<evidence type="ECO:0000313" key="8">
    <source>
        <dbReference type="EMBL" id="QCQ57852.1"/>
    </source>
</evidence>
<dbReference type="InterPro" id="IPR033909">
    <property type="entry name" value="RNR_small"/>
</dbReference>
<name>A0A4P8MVA3_9CAUD</name>
<dbReference type="Proteomes" id="UP000304214">
    <property type="component" value="Segment"/>
</dbReference>
<evidence type="ECO:0000256" key="2">
    <source>
        <dbReference type="ARBA" id="ARBA00009303"/>
    </source>
</evidence>
<dbReference type="GO" id="GO:0004748">
    <property type="term" value="F:ribonucleoside-diphosphate reductase activity, thioredoxin disulfide as acceptor"/>
    <property type="evidence" value="ECO:0007669"/>
    <property type="project" value="UniProtKB-EC"/>
</dbReference>
<evidence type="ECO:0000256" key="5">
    <source>
        <dbReference type="ARBA" id="ARBA00023002"/>
    </source>
</evidence>
<keyword evidence="7" id="KW-1133">Transmembrane helix</keyword>
<accession>A0A4P8MVA3</accession>
<keyword evidence="4" id="KW-0479">Metal-binding</keyword>
<evidence type="ECO:0000313" key="9">
    <source>
        <dbReference type="Proteomes" id="UP000304214"/>
    </source>
</evidence>
<dbReference type="InterPro" id="IPR012348">
    <property type="entry name" value="RNR-like"/>
</dbReference>
<feature type="transmembrane region" description="Helical" evidence="7">
    <location>
        <begin position="160"/>
        <end position="181"/>
    </location>
</feature>
<dbReference type="InterPro" id="IPR009078">
    <property type="entry name" value="Ferritin-like_SF"/>
</dbReference>
<keyword evidence="6" id="KW-0408">Iron</keyword>
<sequence>MSIFKDNLAYRPFTYPWAVEYEKKHRVDMVWHEGQVEMQDDLRQYTTTDGLTTKNVTHEQNKFMLEKLIMLFTEMDVQVGSGYAKLLAHVKNNEIRTGLFASAAREVVHQRAYALAAETFGYTNSDWSEFKQYAEMQEKIDLLTQDCGDLSNKLNFAKHLSVVLLGEGIALFGAFACLLNLKRFGLMQNFNTVNEWSLKDEQEHVRFNIRVLNEVRKELSEVENLELDKFIVDTTNQYCSAEKRFFDLVFSMSNQEGLTKESAKSFIDYLGNLRLYQLGLITAAEVGDNPLEWIDYILTGSTHTNFFESRVVDYSHNGLTGKVDYTKYAKAIN</sequence>
<evidence type="ECO:0000256" key="3">
    <source>
        <dbReference type="ARBA" id="ARBA00012274"/>
    </source>
</evidence>
<dbReference type="PANTHER" id="PTHR23409:SF18">
    <property type="entry name" value="RIBONUCLEOSIDE-DIPHOSPHATE REDUCTASE SUBUNIT M2"/>
    <property type="match status" value="1"/>
</dbReference>
<reference evidence="8 9" key="1">
    <citation type="submission" date="2019-03" db="EMBL/GenBank/DDBJ databases">
        <title>Genomic and seasonal variations among aquatic phages infecting the Baltic Sea Gammaproteobacteria Rheinheimera sp. bal341.</title>
        <authorList>
            <person name="Nilsson E."/>
            <person name="Li K."/>
            <person name="Fridlund J."/>
            <person name="Sulcius S."/>
            <person name="Bunse C."/>
            <person name="Karlsson C.M.G."/>
            <person name="Lindh M."/>
            <person name="Lundin D."/>
            <person name="Pinhassi J."/>
            <person name="Holmfeldt K."/>
        </authorList>
    </citation>
    <scope>NUCLEOTIDE SEQUENCE [LARGE SCALE GENOMIC DNA]</scope>
</reference>
<keyword evidence="7" id="KW-0472">Membrane</keyword>
<evidence type="ECO:0000256" key="1">
    <source>
        <dbReference type="ARBA" id="ARBA00001962"/>
    </source>
</evidence>
<comment type="cofactor">
    <cofactor evidence="1">
        <name>Fe cation</name>
        <dbReference type="ChEBI" id="CHEBI:24875"/>
    </cofactor>
</comment>
<organism evidence="8 9">
    <name type="scientific">Rheinheimera phage vB_RspM_Barba1A</name>
    <dbReference type="NCBI Taxonomy" id="2565659"/>
    <lineage>
        <taxon>Viruses</taxon>
        <taxon>Duplodnaviria</taxon>
        <taxon>Heunggongvirae</taxon>
        <taxon>Uroviricota</taxon>
        <taxon>Caudoviricetes</taxon>
        <taxon>Barbavirus</taxon>
        <taxon>Barbavirus barba18A</taxon>
    </lineage>
</organism>
<gene>
    <name evidence="8" type="ORF">Barba1A_gp001</name>
</gene>
<dbReference type="EMBL" id="MK719701">
    <property type="protein sequence ID" value="QCQ57852.1"/>
    <property type="molecule type" value="Genomic_DNA"/>
</dbReference>
<dbReference type="Pfam" id="PF00268">
    <property type="entry name" value="Ribonuc_red_sm"/>
    <property type="match status" value="1"/>
</dbReference>